<keyword evidence="4 7" id="KW-0472">Membrane</keyword>
<dbReference type="InterPro" id="IPR003770">
    <property type="entry name" value="MLTG-like"/>
</dbReference>
<sequence length="128" mass="14165">MSAKKFVTTIISVSVEVIFLALIIIVIYNGGMKAYSFGFSVFAEQPITAEPGRDVSVTIDSKLSAYELGKFLEEKGLVRDAKVFYVQMKLMSVNGKVKSGRYTLNTSMTAEEMIQTITADSQESEKEE</sequence>
<dbReference type="Pfam" id="PF02618">
    <property type="entry name" value="YceG"/>
    <property type="match status" value="1"/>
</dbReference>
<accession>A0A7V7QJC7</accession>
<keyword evidence="2 7" id="KW-0812">Transmembrane</keyword>
<keyword evidence="5" id="KW-0456">Lyase</keyword>
<dbReference type="PANTHER" id="PTHR30518">
    <property type="entry name" value="ENDOLYTIC MUREIN TRANSGLYCOSYLASE"/>
    <property type="match status" value="1"/>
</dbReference>
<evidence type="ECO:0000256" key="1">
    <source>
        <dbReference type="ARBA" id="ARBA00022475"/>
    </source>
</evidence>
<keyword evidence="9" id="KW-1185">Reference proteome</keyword>
<evidence type="ECO:0000313" key="8">
    <source>
        <dbReference type="EMBL" id="KAB1437722.1"/>
    </source>
</evidence>
<comment type="caution">
    <text evidence="8">The sequence shown here is derived from an EMBL/GenBank/DDBJ whole genome shotgun (WGS) entry which is preliminary data.</text>
</comment>
<name>A0A7V7QJC7_9FIRM</name>
<evidence type="ECO:0000256" key="3">
    <source>
        <dbReference type="ARBA" id="ARBA00022989"/>
    </source>
</evidence>
<reference evidence="8 9" key="1">
    <citation type="submission" date="2019-09" db="EMBL/GenBank/DDBJ databases">
        <authorList>
            <person name="Valk L.C."/>
        </authorList>
    </citation>
    <scope>NUCLEOTIDE SEQUENCE [LARGE SCALE GENOMIC DNA]</scope>
    <source>
        <strain evidence="8">GalUA</strain>
    </source>
</reference>
<reference evidence="8 9" key="2">
    <citation type="submission" date="2020-02" db="EMBL/GenBank/DDBJ databases">
        <title>Candidatus Galacturonibacter soehngenii shows hetero-acetogenic catabolism of galacturonic acid but lacks a canonical carbon monoxide dehydrogenase/acetyl-CoA synthase complex.</title>
        <authorList>
            <person name="Diender M."/>
            <person name="Stouten G.R."/>
            <person name="Petersen J.F."/>
            <person name="Nielsen P.H."/>
            <person name="Dueholm M.S."/>
            <person name="Pronk J.T."/>
            <person name="Van Loosdrecht M.C.M."/>
        </authorList>
    </citation>
    <scope>NUCLEOTIDE SEQUENCE [LARGE SCALE GENOMIC DNA]</scope>
    <source>
        <strain evidence="8">GalUA</strain>
    </source>
</reference>
<evidence type="ECO:0000256" key="2">
    <source>
        <dbReference type="ARBA" id="ARBA00022692"/>
    </source>
</evidence>
<keyword evidence="6" id="KW-0961">Cell wall biogenesis/degradation</keyword>
<evidence type="ECO:0000256" key="6">
    <source>
        <dbReference type="ARBA" id="ARBA00023316"/>
    </source>
</evidence>
<organism evidence="8 9">
    <name type="scientific">Candidatus Galacturonatibacter soehngenii</name>
    <dbReference type="NCBI Taxonomy" id="2307010"/>
    <lineage>
        <taxon>Bacteria</taxon>
        <taxon>Bacillati</taxon>
        <taxon>Bacillota</taxon>
        <taxon>Clostridia</taxon>
        <taxon>Lachnospirales</taxon>
        <taxon>Lachnospiraceae</taxon>
        <taxon>Candidatus Galacturonatibacter</taxon>
    </lineage>
</organism>
<evidence type="ECO:0000256" key="4">
    <source>
        <dbReference type="ARBA" id="ARBA00023136"/>
    </source>
</evidence>
<keyword evidence="1" id="KW-1003">Cell membrane</keyword>
<dbReference type="Proteomes" id="UP000461768">
    <property type="component" value="Unassembled WGS sequence"/>
</dbReference>
<protein>
    <submittedName>
        <fullName evidence="8">Endolytic transglycosylase MltG</fullName>
    </submittedName>
</protein>
<dbReference type="PANTHER" id="PTHR30518:SF2">
    <property type="entry name" value="ENDOLYTIC MUREIN TRANSGLYCOSYLASE"/>
    <property type="match status" value="1"/>
</dbReference>
<dbReference type="GO" id="GO:0071555">
    <property type="term" value="P:cell wall organization"/>
    <property type="evidence" value="ECO:0007669"/>
    <property type="project" value="UniProtKB-KW"/>
</dbReference>
<feature type="transmembrane region" description="Helical" evidence="7">
    <location>
        <begin position="6"/>
        <end position="28"/>
    </location>
</feature>
<dbReference type="RefSeq" id="WP_151144257.1">
    <property type="nucleotide sequence ID" value="NZ_WAGX01000005.1"/>
</dbReference>
<keyword evidence="3 7" id="KW-1133">Transmembrane helix</keyword>
<dbReference type="EMBL" id="WAGX01000005">
    <property type="protein sequence ID" value="KAB1437722.1"/>
    <property type="molecule type" value="Genomic_DNA"/>
</dbReference>
<evidence type="ECO:0000313" key="9">
    <source>
        <dbReference type="Proteomes" id="UP000461768"/>
    </source>
</evidence>
<proteinExistence type="predicted"/>
<evidence type="ECO:0000256" key="5">
    <source>
        <dbReference type="ARBA" id="ARBA00023239"/>
    </source>
</evidence>
<gene>
    <name evidence="8" type="ORF">F7O84_08975</name>
</gene>
<dbReference type="Gene3D" id="3.30.1490.480">
    <property type="entry name" value="Endolytic murein transglycosylase"/>
    <property type="match status" value="1"/>
</dbReference>
<dbReference type="GO" id="GO:0016829">
    <property type="term" value="F:lyase activity"/>
    <property type="evidence" value="ECO:0007669"/>
    <property type="project" value="UniProtKB-KW"/>
</dbReference>
<dbReference type="AlphaFoldDB" id="A0A7V7QJC7"/>
<dbReference type="OrthoDB" id="9810667at2"/>
<evidence type="ECO:0000256" key="7">
    <source>
        <dbReference type="SAM" id="Phobius"/>
    </source>
</evidence>